<feature type="domain" description="GS beta-grasp" evidence="7">
    <location>
        <begin position="19"/>
        <end position="112"/>
    </location>
</feature>
<comment type="similarity">
    <text evidence="1 5 6">Belongs to the glutamine synthetase family.</text>
</comment>
<dbReference type="GO" id="GO:0004356">
    <property type="term" value="F:glutamine synthetase activity"/>
    <property type="evidence" value="ECO:0007669"/>
    <property type="project" value="UniProtKB-EC"/>
</dbReference>
<comment type="caution">
    <text evidence="9">The sequence shown here is derived from an EMBL/GenBank/DDBJ whole genome shotgun (WGS) entry which is preliminary data.</text>
</comment>
<evidence type="ECO:0000256" key="4">
    <source>
        <dbReference type="ARBA" id="ARBA00022840"/>
    </source>
</evidence>
<evidence type="ECO:0000256" key="2">
    <source>
        <dbReference type="ARBA" id="ARBA00022598"/>
    </source>
</evidence>
<dbReference type="PANTHER" id="PTHR43785">
    <property type="entry name" value="GAMMA-GLUTAMYLPUTRESCINE SYNTHETASE"/>
    <property type="match status" value="1"/>
</dbReference>
<accession>A0ABS5AAJ3</accession>
<evidence type="ECO:0000313" key="10">
    <source>
        <dbReference type="Proteomes" id="UP001519363"/>
    </source>
</evidence>
<keyword evidence="4" id="KW-0067">ATP-binding</keyword>
<dbReference type="InterPro" id="IPR014746">
    <property type="entry name" value="Gln_synth/guanido_kin_cat_dom"/>
</dbReference>
<keyword evidence="10" id="KW-1185">Reference proteome</keyword>
<feature type="domain" description="GS catalytic" evidence="8">
    <location>
        <begin position="119"/>
        <end position="444"/>
    </location>
</feature>
<dbReference type="Pfam" id="PF00120">
    <property type="entry name" value="Gln-synt_C"/>
    <property type="match status" value="1"/>
</dbReference>
<sequence length="444" mass="47358">MAEGAGRRARTVAGELAADGVDLLRVTFPDLIGIPRGKEVPARLLPDLVTGGLGFCRGVYYTSPRGENIPVASALDAGLPDVVARPLPETVRRLPWAEGTAWCLAEVSEPDGNPAAEDPRSALRRVLARFTQVGLYPVVGPELEFFLTNPDFTRYGDAPGNVYTTGYKGDPRALLPLFLRRLTAMGLPVTGGNHEFGSGQFEINLGHEPALAAADSCYAFKYAVRELAAAEGLHATFMGKPFNDEGGSGFHLHLSVTDEDGDNLFDDPDGEHGLSELAGHAVAGVLAHAPALTALLAPTVNAYRRLQPDTLAPFLADWGLDNRCAMVRVPPGRGRAARLEVRLGDASANPYLGLAGVLAAAWLGIEHKLVPGEPLRGWGYDPARAHVLPGDLGTALAALAEDVALGEVLGADLVAAFTAVKRFEVERFARHVTDWEIREYGYHL</sequence>
<gene>
    <name evidence="9" type="ORF">JOF53_002474</name>
</gene>
<evidence type="ECO:0000256" key="1">
    <source>
        <dbReference type="ARBA" id="ARBA00009897"/>
    </source>
</evidence>
<evidence type="ECO:0000259" key="8">
    <source>
        <dbReference type="PROSITE" id="PS51987"/>
    </source>
</evidence>
<dbReference type="Proteomes" id="UP001519363">
    <property type="component" value="Unassembled WGS sequence"/>
</dbReference>
<evidence type="ECO:0000256" key="6">
    <source>
        <dbReference type="RuleBase" id="RU000384"/>
    </source>
</evidence>
<proteinExistence type="inferred from homology"/>
<evidence type="ECO:0000256" key="3">
    <source>
        <dbReference type="ARBA" id="ARBA00022741"/>
    </source>
</evidence>
<reference evidence="9 10" key="1">
    <citation type="submission" date="2021-03" db="EMBL/GenBank/DDBJ databases">
        <title>Sequencing the genomes of 1000 actinobacteria strains.</title>
        <authorList>
            <person name="Klenk H.-P."/>
        </authorList>
    </citation>
    <scope>NUCLEOTIDE SEQUENCE [LARGE SCALE GENOMIC DNA]</scope>
    <source>
        <strain evidence="9 10">DSM 44580</strain>
    </source>
</reference>
<keyword evidence="3" id="KW-0547">Nucleotide-binding</keyword>
<dbReference type="PANTHER" id="PTHR43785:SF12">
    <property type="entry name" value="TYPE-1 GLUTAMINE SYNTHETASE 2"/>
    <property type="match status" value="1"/>
</dbReference>
<dbReference type="EMBL" id="JAGIOO010000001">
    <property type="protein sequence ID" value="MBP2473602.1"/>
    <property type="molecule type" value="Genomic_DNA"/>
</dbReference>
<evidence type="ECO:0000259" key="7">
    <source>
        <dbReference type="PROSITE" id="PS51986"/>
    </source>
</evidence>
<keyword evidence="2 9" id="KW-0436">Ligase</keyword>
<evidence type="ECO:0000313" key="9">
    <source>
        <dbReference type="EMBL" id="MBP2473602.1"/>
    </source>
</evidence>
<evidence type="ECO:0000256" key="5">
    <source>
        <dbReference type="PROSITE-ProRule" id="PRU01330"/>
    </source>
</evidence>
<dbReference type="InterPro" id="IPR008147">
    <property type="entry name" value="Gln_synt_N"/>
</dbReference>
<dbReference type="SUPFAM" id="SSF55931">
    <property type="entry name" value="Glutamine synthetase/guanido kinase"/>
    <property type="match status" value="1"/>
</dbReference>
<dbReference type="SUPFAM" id="SSF54368">
    <property type="entry name" value="Glutamine synthetase, N-terminal domain"/>
    <property type="match status" value="1"/>
</dbReference>
<dbReference type="Gene3D" id="3.10.20.70">
    <property type="entry name" value="Glutamine synthetase, N-terminal domain"/>
    <property type="match status" value="1"/>
</dbReference>
<dbReference type="PROSITE" id="PS51986">
    <property type="entry name" value="GS_BETA_GRASP"/>
    <property type="match status" value="1"/>
</dbReference>
<dbReference type="SMART" id="SM01230">
    <property type="entry name" value="Gln-synt_C"/>
    <property type="match status" value="1"/>
</dbReference>
<dbReference type="EC" id="6.3.1.2" evidence="9"/>
<dbReference type="RefSeq" id="WP_086783734.1">
    <property type="nucleotide sequence ID" value="NZ_JAGIOO010000001.1"/>
</dbReference>
<dbReference type="InterPro" id="IPR036651">
    <property type="entry name" value="Gln_synt_N_sf"/>
</dbReference>
<dbReference type="InterPro" id="IPR008146">
    <property type="entry name" value="Gln_synth_cat_dom"/>
</dbReference>
<dbReference type="PROSITE" id="PS51987">
    <property type="entry name" value="GS_CATALYTIC"/>
    <property type="match status" value="1"/>
</dbReference>
<dbReference type="Gene3D" id="3.30.590.10">
    <property type="entry name" value="Glutamine synthetase/guanido kinase, catalytic domain"/>
    <property type="match status" value="1"/>
</dbReference>
<name>A0ABS5AAJ3_9PSEU</name>
<protein>
    <submittedName>
        <fullName evidence="9">Glutamine synthetase</fullName>
        <ecNumber evidence="9">6.3.1.2</ecNumber>
    </submittedName>
</protein>
<organism evidence="9 10">
    <name type="scientific">Crossiella equi</name>
    <dbReference type="NCBI Taxonomy" id="130796"/>
    <lineage>
        <taxon>Bacteria</taxon>
        <taxon>Bacillati</taxon>
        <taxon>Actinomycetota</taxon>
        <taxon>Actinomycetes</taxon>
        <taxon>Pseudonocardiales</taxon>
        <taxon>Pseudonocardiaceae</taxon>
        <taxon>Crossiella</taxon>
    </lineage>
</organism>